<dbReference type="EMBL" id="JEMU01000010">
    <property type="protein sequence ID" value="KAJ02672.1"/>
    <property type="molecule type" value="Genomic_DNA"/>
</dbReference>
<evidence type="ECO:0000313" key="5">
    <source>
        <dbReference type="Proteomes" id="UP000027337"/>
    </source>
</evidence>
<feature type="transmembrane region" description="Helical" evidence="1">
    <location>
        <begin position="145"/>
        <end position="170"/>
    </location>
</feature>
<feature type="transmembrane region" description="Helical" evidence="1">
    <location>
        <begin position="105"/>
        <end position="124"/>
    </location>
</feature>
<keyword evidence="5" id="KW-1185">Reference proteome</keyword>
<dbReference type="GeneID" id="72438416"/>
<keyword evidence="1" id="KW-0812">Transmembrane</keyword>
<dbReference type="STRING" id="83219.PM02_12930"/>
<protein>
    <recommendedName>
        <fullName evidence="2">DUF5671 domain-containing protein</fullName>
    </recommendedName>
</protein>
<keyword evidence="1" id="KW-0472">Membrane</keyword>
<dbReference type="Proteomes" id="UP000244092">
    <property type="component" value="Unassembled WGS sequence"/>
</dbReference>
<evidence type="ECO:0000313" key="3">
    <source>
        <dbReference type="EMBL" id="KAJ02672.1"/>
    </source>
</evidence>
<name>A0A061SPC2_9RHOB</name>
<dbReference type="Proteomes" id="UP000027337">
    <property type="component" value="Unassembled WGS sequence"/>
</dbReference>
<accession>A0A061SPC2</accession>
<evidence type="ECO:0000313" key="4">
    <source>
        <dbReference type="EMBL" id="PTX73260.1"/>
    </source>
</evidence>
<dbReference type="Pfam" id="PF18920">
    <property type="entry name" value="DUF5671"/>
    <property type="match status" value="1"/>
</dbReference>
<dbReference type="eggNOG" id="ENOG503083Y">
    <property type="taxonomic scope" value="Bacteria"/>
</dbReference>
<feature type="transmembrane region" description="Helical" evidence="1">
    <location>
        <begin position="176"/>
        <end position="197"/>
    </location>
</feature>
<feature type="domain" description="DUF5671" evidence="2">
    <location>
        <begin position="65"/>
        <end position="195"/>
    </location>
</feature>
<proteinExistence type="predicted"/>
<evidence type="ECO:0000256" key="1">
    <source>
        <dbReference type="SAM" id="Phobius"/>
    </source>
</evidence>
<evidence type="ECO:0000259" key="2">
    <source>
        <dbReference type="Pfam" id="PF18920"/>
    </source>
</evidence>
<reference evidence="4 6" key="2">
    <citation type="submission" date="2018-04" db="EMBL/GenBank/DDBJ databases">
        <title>Genomic Encyclopedia of Archaeal and Bacterial Type Strains, Phase II (KMG-II): from individual species to whole genera.</title>
        <authorList>
            <person name="Goeker M."/>
        </authorList>
    </citation>
    <scope>NUCLEOTIDE SEQUENCE [LARGE SCALE GENOMIC DNA]</scope>
    <source>
        <strain evidence="4 6">DSM 12244</strain>
    </source>
</reference>
<keyword evidence="1" id="KW-1133">Transmembrane helix</keyword>
<organism evidence="3 5">
    <name type="scientific">Sulfitobacter mediterraneus</name>
    <dbReference type="NCBI Taxonomy" id="83219"/>
    <lineage>
        <taxon>Bacteria</taxon>
        <taxon>Pseudomonadati</taxon>
        <taxon>Pseudomonadota</taxon>
        <taxon>Alphaproteobacteria</taxon>
        <taxon>Rhodobacterales</taxon>
        <taxon>Roseobacteraceae</taxon>
        <taxon>Sulfitobacter</taxon>
    </lineage>
</organism>
<dbReference type="InterPro" id="IPR043728">
    <property type="entry name" value="DUF5671"/>
</dbReference>
<reference evidence="3 5" key="1">
    <citation type="journal article" date="2014" name="Genome Announc.">
        <title>Draft Genome Sequences of Two Isolates of the Roseobacter Group, Sulfitobacter sp. Strains 3SOLIMAR09 and 1FIGIMAR09, from Harbors of Mallorca Island (Mediterranean Sea).</title>
        <authorList>
            <person name="Mas-Llado M."/>
            <person name="Pina-Villalonga J.M."/>
            <person name="Brunet-Galmes I."/>
            <person name="Nogales B."/>
            <person name="Bosch R."/>
        </authorList>
    </citation>
    <scope>NUCLEOTIDE SEQUENCE [LARGE SCALE GENOMIC DNA]</scope>
    <source>
        <strain evidence="3 5">1FIGIMAR09</strain>
    </source>
</reference>
<dbReference type="RefSeq" id="WP_025047770.1">
    <property type="nucleotide sequence ID" value="NZ_CP068998.1"/>
</dbReference>
<comment type="caution">
    <text evidence="3">The sequence shown here is derived from an EMBL/GenBank/DDBJ whole genome shotgun (WGS) entry which is preliminary data.</text>
</comment>
<feature type="transmembrane region" description="Helical" evidence="1">
    <location>
        <begin position="66"/>
        <end position="85"/>
    </location>
</feature>
<dbReference type="AlphaFoldDB" id="A0A061SPC2"/>
<gene>
    <name evidence="4" type="ORF">C8N31_108169</name>
    <name evidence="3" type="ORF">PM02_12930</name>
</gene>
<dbReference type="EMBL" id="QBKU01000008">
    <property type="protein sequence ID" value="PTX73260.1"/>
    <property type="molecule type" value="Genomic_DNA"/>
</dbReference>
<sequence length="206" mass="22307">MAVSKELSRFTRDALSAGKSRDEIATALTASGWSASEVSDALSAWADTPFAPPVPRPQSTVSARDFFIYALMFGVLLFGAIHLVLLLNHLIDRAFDDGGYRSSHGIRWAIAVLVVTAPTYLWLTARERGKLAADPALYRSAIRRWMTYLTLLGASGVLLGDLVSVIYAFLSGDFTLQFLAKALVVGAVSGLIFLYYLGDIRKGDAA</sequence>
<dbReference type="OrthoDB" id="529444at2"/>
<evidence type="ECO:0000313" key="6">
    <source>
        <dbReference type="Proteomes" id="UP000244092"/>
    </source>
</evidence>